<evidence type="ECO:0000313" key="1">
    <source>
        <dbReference type="EMBL" id="RDX80990.1"/>
    </source>
</evidence>
<organism evidence="1 2">
    <name type="scientific">Mucuna pruriens</name>
    <name type="common">Velvet bean</name>
    <name type="synonym">Dolichos pruriens</name>
    <dbReference type="NCBI Taxonomy" id="157652"/>
    <lineage>
        <taxon>Eukaryota</taxon>
        <taxon>Viridiplantae</taxon>
        <taxon>Streptophyta</taxon>
        <taxon>Embryophyta</taxon>
        <taxon>Tracheophyta</taxon>
        <taxon>Spermatophyta</taxon>
        <taxon>Magnoliopsida</taxon>
        <taxon>eudicotyledons</taxon>
        <taxon>Gunneridae</taxon>
        <taxon>Pentapetalae</taxon>
        <taxon>rosids</taxon>
        <taxon>fabids</taxon>
        <taxon>Fabales</taxon>
        <taxon>Fabaceae</taxon>
        <taxon>Papilionoideae</taxon>
        <taxon>50 kb inversion clade</taxon>
        <taxon>NPAAA clade</taxon>
        <taxon>indigoferoid/millettioid clade</taxon>
        <taxon>Phaseoleae</taxon>
        <taxon>Mucuna</taxon>
    </lineage>
</organism>
<gene>
    <name evidence="1" type="ORF">CR513_38387</name>
</gene>
<keyword evidence="2" id="KW-1185">Reference proteome</keyword>
<name>A0A371FS42_MUCPR</name>
<proteinExistence type="predicted"/>
<sequence>MATKAIKLNIFHYVFIAKTKSIKEMLVRPDASCYNCEVKVVQDQQEEKEEQLFFMSYFTIDNSRKLGLLVAT</sequence>
<feature type="non-terminal residue" evidence="1">
    <location>
        <position position="1"/>
    </location>
</feature>
<protein>
    <submittedName>
        <fullName evidence="1">Uncharacterized protein</fullName>
    </submittedName>
</protein>
<comment type="caution">
    <text evidence="1">The sequence shown here is derived from an EMBL/GenBank/DDBJ whole genome shotgun (WGS) entry which is preliminary data.</text>
</comment>
<dbReference type="Proteomes" id="UP000257109">
    <property type="component" value="Unassembled WGS sequence"/>
</dbReference>
<dbReference type="AlphaFoldDB" id="A0A371FS42"/>
<reference evidence="1" key="1">
    <citation type="submission" date="2018-05" db="EMBL/GenBank/DDBJ databases">
        <title>Draft genome of Mucuna pruriens seed.</title>
        <authorList>
            <person name="Nnadi N.E."/>
            <person name="Vos R."/>
            <person name="Hasami M.H."/>
            <person name="Devisetty U.K."/>
            <person name="Aguiy J.C."/>
        </authorList>
    </citation>
    <scope>NUCLEOTIDE SEQUENCE [LARGE SCALE GENOMIC DNA]</scope>
    <source>
        <strain evidence="1">JCA_2017</strain>
    </source>
</reference>
<accession>A0A371FS42</accession>
<evidence type="ECO:0000313" key="2">
    <source>
        <dbReference type="Proteomes" id="UP000257109"/>
    </source>
</evidence>
<dbReference type="EMBL" id="QJKJ01008042">
    <property type="protein sequence ID" value="RDX80990.1"/>
    <property type="molecule type" value="Genomic_DNA"/>
</dbReference>